<dbReference type="RefSeq" id="WP_147202275.1">
    <property type="nucleotide sequence ID" value="NZ_BJYT01000002.1"/>
</dbReference>
<protein>
    <submittedName>
        <fullName evidence="1">Uncharacterized protein</fullName>
    </submittedName>
</protein>
<organism evidence="1 2">
    <name type="scientific">Segetibacter aerophilus</name>
    <dbReference type="NCBI Taxonomy" id="670293"/>
    <lineage>
        <taxon>Bacteria</taxon>
        <taxon>Pseudomonadati</taxon>
        <taxon>Bacteroidota</taxon>
        <taxon>Chitinophagia</taxon>
        <taxon>Chitinophagales</taxon>
        <taxon>Chitinophagaceae</taxon>
        <taxon>Segetibacter</taxon>
    </lineage>
</organism>
<dbReference type="EMBL" id="BJYT01000002">
    <property type="protein sequence ID" value="GEO08195.1"/>
    <property type="molecule type" value="Genomic_DNA"/>
</dbReference>
<evidence type="ECO:0000313" key="1">
    <source>
        <dbReference type="EMBL" id="GEO08195.1"/>
    </source>
</evidence>
<accession>A0A512B8A7</accession>
<gene>
    <name evidence="1" type="ORF">SAE01_06910</name>
</gene>
<dbReference type="AlphaFoldDB" id="A0A512B8A7"/>
<keyword evidence="2" id="KW-1185">Reference proteome</keyword>
<dbReference type="OrthoDB" id="1494998at2"/>
<proteinExistence type="predicted"/>
<evidence type="ECO:0000313" key="2">
    <source>
        <dbReference type="Proteomes" id="UP000321513"/>
    </source>
</evidence>
<comment type="caution">
    <text evidence="1">The sequence shown here is derived from an EMBL/GenBank/DDBJ whole genome shotgun (WGS) entry which is preliminary data.</text>
</comment>
<dbReference type="Proteomes" id="UP000321513">
    <property type="component" value="Unassembled WGS sequence"/>
</dbReference>
<sequence length="113" mass="13318">MTILKLKILSIDLDQLVNFLIEEITFMYENHSIDMSVLMYEDFNYSTMTTQLDMMILKKEEDRILIDIIAGAGRTGFFLTDNSTEEKYTLKADKILVKYAEEHKLVVERLEQR</sequence>
<name>A0A512B8A7_9BACT</name>
<reference evidence="1 2" key="1">
    <citation type="submission" date="2019-07" db="EMBL/GenBank/DDBJ databases">
        <title>Whole genome shotgun sequence of Segetibacter aerophilus NBRC 106135.</title>
        <authorList>
            <person name="Hosoyama A."/>
            <person name="Uohara A."/>
            <person name="Ohji S."/>
            <person name="Ichikawa N."/>
        </authorList>
    </citation>
    <scope>NUCLEOTIDE SEQUENCE [LARGE SCALE GENOMIC DNA]</scope>
    <source>
        <strain evidence="1 2">NBRC 106135</strain>
    </source>
</reference>